<dbReference type="PANTHER" id="PTHR11439">
    <property type="entry name" value="GAG-POL-RELATED RETROTRANSPOSON"/>
    <property type="match status" value="1"/>
</dbReference>
<evidence type="ECO:0000313" key="2">
    <source>
        <dbReference type="Proteomes" id="UP000233551"/>
    </source>
</evidence>
<dbReference type="AlphaFoldDB" id="A0A2I0K257"/>
<keyword evidence="2" id="KW-1185">Reference proteome</keyword>
<dbReference type="CDD" id="cd09272">
    <property type="entry name" value="RNase_HI_RT_Ty1"/>
    <property type="match status" value="1"/>
</dbReference>
<evidence type="ECO:0000313" key="1">
    <source>
        <dbReference type="EMBL" id="PKI62641.1"/>
    </source>
</evidence>
<dbReference type="Proteomes" id="UP000233551">
    <property type="component" value="Unassembled WGS sequence"/>
</dbReference>
<sequence length="139" mass="15688">MKKVPYSSVVGSLMYAMVCIRPDIAHSVGVPELVGYTDADMARDIDSRKSTSGYLMTFAGGAISWQSRLQKCIALSTTEAEYIAVTEGCKEMLWLQNFLQELSLKQERYVLHCDSQSAIHLCKNPTFHSRSKHIDIKFY</sequence>
<gene>
    <name evidence="1" type="ORF">CRG98_016912</name>
</gene>
<organism evidence="1 2">
    <name type="scientific">Punica granatum</name>
    <name type="common">Pomegranate</name>
    <dbReference type="NCBI Taxonomy" id="22663"/>
    <lineage>
        <taxon>Eukaryota</taxon>
        <taxon>Viridiplantae</taxon>
        <taxon>Streptophyta</taxon>
        <taxon>Embryophyta</taxon>
        <taxon>Tracheophyta</taxon>
        <taxon>Spermatophyta</taxon>
        <taxon>Magnoliopsida</taxon>
        <taxon>eudicotyledons</taxon>
        <taxon>Gunneridae</taxon>
        <taxon>Pentapetalae</taxon>
        <taxon>rosids</taxon>
        <taxon>malvids</taxon>
        <taxon>Myrtales</taxon>
        <taxon>Lythraceae</taxon>
        <taxon>Punica</taxon>
    </lineage>
</organism>
<dbReference type="PANTHER" id="PTHR11439:SF467">
    <property type="entry name" value="INTEGRASE CATALYTIC DOMAIN-CONTAINING PROTEIN"/>
    <property type="match status" value="1"/>
</dbReference>
<accession>A0A2I0K257</accession>
<reference evidence="1 2" key="1">
    <citation type="submission" date="2017-11" db="EMBL/GenBank/DDBJ databases">
        <title>De-novo sequencing of pomegranate (Punica granatum L.) genome.</title>
        <authorList>
            <person name="Akparov Z."/>
            <person name="Amiraslanov A."/>
            <person name="Hajiyeva S."/>
            <person name="Abbasov M."/>
            <person name="Kaur K."/>
            <person name="Hamwieh A."/>
            <person name="Solovyev V."/>
            <person name="Salamov A."/>
            <person name="Braich B."/>
            <person name="Kosarev P."/>
            <person name="Mahmoud A."/>
            <person name="Hajiyev E."/>
            <person name="Babayeva S."/>
            <person name="Izzatullayeva V."/>
            <person name="Mammadov A."/>
            <person name="Mammadov A."/>
            <person name="Sharifova S."/>
            <person name="Ojaghi J."/>
            <person name="Eynullazada K."/>
            <person name="Bayramov B."/>
            <person name="Abdulazimova A."/>
            <person name="Shahmuradov I."/>
        </authorList>
    </citation>
    <scope>NUCLEOTIDE SEQUENCE [LARGE SCALE GENOMIC DNA]</scope>
    <source>
        <strain evidence="2">cv. AG2017</strain>
        <tissue evidence="1">Leaf</tissue>
    </source>
</reference>
<dbReference type="STRING" id="22663.A0A2I0K257"/>
<proteinExistence type="predicted"/>
<dbReference type="EMBL" id="PGOL01000953">
    <property type="protein sequence ID" value="PKI62641.1"/>
    <property type="molecule type" value="Genomic_DNA"/>
</dbReference>
<evidence type="ECO:0008006" key="3">
    <source>
        <dbReference type="Google" id="ProtNLM"/>
    </source>
</evidence>
<protein>
    <recommendedName>
        <fullName evidence="3">Retrovirus-related Pol polyprotein from transposon TNT 1-94</fullName>
    </recommendedName>
</protein>
<comment type="caution">
    <text evidence="1">The sequence shown here is derived from an EMBL/GenBank/DDBJ whole genome shotgun (WGS) entry which is preliminary data.</text>
</comment>
<name>A0A2I0K257_PUNGR</name>